<dbReference type="Gene3D" id="3.30.70.2700">
    <property type="match status" value="1"/>
</dbReference>
<name>A0ABT4LC01_9SPHI</name>
<accession>A0ABT4LC01</accession>
<evidence type="ECO:0000313" key="1">
    <source>
        <dbReference type="EMBL" id="MCZ4245434.1"/>
    </source>
</evidence>
<gene>
    <name evidence="1" type="ORF">O0955_15600</name>
</gene>
<dbReference type="RefSeq" id="WP_269428489.1">
    <property type="nucleotide sequence ID" value="NZ_JAPWGM010000005.1"/>
</dbReference>
<dbReference type="EMBL" id="JAPWGM010000005">
    <property type="protein sequence ID" value="MCZ4245434.1"/>
    <property type="molecule type" value="Genomic_DNA"/>
</dbReference>
<reference evidence="1" key="1">
    <citation type="submission" date="2022-12" db="EMBL/GenBank/DDBJ databases">
        <title>Genome sequence of HCMS5-2.</title>
        <authorList>
            <person name="Woo H."/>
        </authorList>
    </citation>
    <scope>NUCLEOTIDE SEQUENCE</scope>
    <source>
        <strain evidence="1">HCMS5-2</strain>
    </source>
</reference>
<organism evidence="1 2">
    <name type="scientific">Pedobacter punctiformis</name>
    <dbReference type="NCBI Taxonomy" id="3004097"/>
    <lineage>
        <taxon>Bacteria</taxon>
        <taxon>Pseudomonadati</taxon>
        <taxon>Bacteroidota</taxon>
        <taxon>Sphingobacteriia</taxon>
        <taxon>Sphingobacteriales</taxon>
        <taxon>Sphingobacteriaceae</taxon>
        <taxon>Pedobacter</taxon>
    </lineage>
</organism>
<sequence length="87" mass="10452">MQKEIEITLLPHQVEQPEIINQKLAESLKVPLERIKSYEILKRSIDARSRKVIYRLQVRAFIDEEKILEIYTVNYQNVSKMLIYSEF</sequence>
<protein>
    <submittedName>
        <fullName evidence="1">Uncharacterized protein</fullName>
    </submittedName>
</protein>
<dbReference type="Proteomes" id="UP001144347">
    <property type="component" value="Unassembled WGS sequence"/>
</dbReference>
<evidence type="ECO:0000313" key="2">
    <source>
        <dbReference type="Proteomes" id="UP001144347"/>
    </source>
</evidence>
<keyword evidence="2" id="KW-1185">Reference proteome</keyword>
<proteinExistence type="predicted"/>
<comment type="caution">
    <text evidence="1">The sequence shown here is derived from an EMBL/GenBank/DDBJ whole genome shotgun (WGS) entry which is preliminary data.</text>
</comment>